<feature type="region of interest" description="Disordered" evidence="1">
    <location>
        <begin position="221"/>
        <end position="264"/>
    </location>
</feature>
<dbReference type="EMBL" id="JAFEUZ010000036">
    <property type="protein sequence ID" value="KAG5464504.1"/>
    <property type="molecule type" value="Genomic_DNA"/>
</dbReference>
<evidence type="ECO:0000313" key="3">
    <source>
        <dbReference type="EMBL" id="KAG5464504.1"/>
    </source>
</evidence>
<reference evidence="3 4" key="1">
    <citation type="submission" date="2021-03" db="EMBL/GenBank/DDBJ databases">
        <title>Leishmania (Mundinia) martiniquensis Genome sequencing and assembly.</title>
        <authorList>
            <person name="Almutairi H."/>
            <person name="Gatherer D."/>
        </authorList>
    </citation>
    <scope>NUCLEOTIDE SEQUENCE [LARGE SCALE GENOMIC DNA]</scope>
    <source>
        <strain evidence="3">LSCM1</strain>
    </source>
</reference>
<dbReference type="GO" id="GO:0006364">
    <property type="term" value="P:rRNA processing"/>
    <property type="evidence" value="ECO:0007669"/>
    <property type="project" value="InterPro"/>
</dbReference>
<protein>
    <recommendedName>
        <fullName evidence="2">ESF1 RRM domain-containing protein</fullName>
    </recommendedName>
</protein>
<evidence type="ECO:0000256" key="1">
    <source>
        <dbReference type="SAM" id="MobiDB-lite"/>
    </source>
</evidence>
<feature type="compositionally biased region" description="Basic residues" evidence="1">
    <location>
        <begin position="545"/>
        <end position="554"/>
    </location>
</feature>
<dbReference type="InterPro" id="IPR056750">
    <property type="entry name" value="RRM_ESF1"/>
</dbReference>
<feature type="compositionally biased region" description="Acidic residues" evidence="1">
    <location>
        <begin position="237"/>
        <end position="250"/>
    </location>
</feature>
<proteinExistence type="predicted"/>
<dbReference type="KEGG" id="lmat:92510848"/>
<feature type="compositionally biased region" description="Basic and acidic residues" evidence="1">
    <location>
        <begin position="555"/>
        <end position="581"/>
    </location>
</feature>
<dbReference type="GeneID" id="92510848"/>
<feature type="compositionally biased region" description="Basic and acidic residues" evidence="1">
    <location>
        <begin position="59"/>
        <end position="74"/>
    </location>
</feature>
<name>A0A836G1P4_9TRYP</name>
<keyword evidence="4" id="KW-1185">Reference proteome</keyword>
<feature type="compositionally biased region" description="Low complexity" evidence="1">
    <location>
        <begin position="461"/>
        <end position="473"/>
    </location>
</feature>
<sequence length="727" mass="80617">MKTLQSSSRGGGRGGNYRGRGRGGRGGGGGRLGDSRFAARFTDPRFKVSAQAGRQPQRRSRDALEKAVQRDPRFAKHFRAANTTESMEESDATSAVVSDPSERASSVTSSSHAGASDEEREEAMSLSQEEEEATLDGEVAAWVPDEVEFIEARRRVAIVNCDWDHVRAVDLYAILFHALPLGGQLLDVSIYQSEFGKRMMEHERMHGPDLWVHDGDADAAGHAKEGAEGVSGSAMPEVEELSEDVSEDAVSEPRSDGWIDDDPKMLTEQGEDGEWFSDGKYRRYEMDRMKYFYAVATFDSADTAAVVYNELDGMDIEASGVVLDLRYIDDDEAFEGPVSRADRIPANFKPLASFKMSALSQSKFRISWDQDDVFRHQSVQDSFTGTTEEDDLAAYLAPADSDDEVDGNPLDQEKRAREKCRIRRKYAALLEEVGGIPEELEENADDNLLGGHADGSRDSLGDLSSSDADALNDGSDDDSFSPSSGVRAEGGDEDENVEGSVTGDMEATFDMDADTKAVGLQREARLRQKLKAADLAKRAELKYKMRRKEMKKSKKDLLRQQREAEKAYQAAHEAENREKLRALMGSEDSAVRVSGKERRKAHAKQVKERLAEERTAKKKMRAASRLGVAQQMQRTRHEEEARKAVNEIDDRFKSKLLSDPRFHLEIAQKDKRVASNVVQFASTVAKARQGKRGRSETEGESAPASQSVDNAVDFFLAKKRTPARVPQ</sequence>
<dbReference type="InterPro" id="IPR039754">
    <property type="entry name" value="Esf1"/>
</dbReference>
<dbReference type="OrthoDB" id="431825at2759"/>
<dbReference type="Pfam" id="PF25121">
    <property type="entry name" value="RRM_ESF1"/>
    <property type="match status" value="1"/>
</dbReference>
<feature type="compositionally biased region" description="Low complexity" evidence="1">
    <location>
        <begin position="103"/>
        <end position="114"/>
    </location>
</feature>
<dbReference type="Proteomes" id="UP000673552">
    <property type="component" value="Chromosome 36"/>
</dbReference>
<feature type="region of interest" description="Disordered" evidence="1">
    <location>
        <begin position="684"/>
        <end position="711"/>
    </location>
</feature>
<dbReference type="GO" id="GO:0003723">
    <property type="term" value="F:RNA binding"/>
    <property type="evidence" value="ECO:0007669"/>
    <property type="project" value="TreeGrafter"/>
</dbReference>
<dbReference type="AlphaFoldDB" id="A0A836G1P4"/>
<feature type="compositionally biased region" description="Basic and acidic residues" evidence="1">
    <location>
        <begin position="605"/>
        <end position="615"/>
    </location>
</feature>
<dbReference type="RefSeq" id="XP_067174441.1">
    <property type="nucleotide sequence ID" value="XM_067318336.1"/>
</dbReference>
<feature type="domain" description="ESF1 RRM" evidence="2">
    <location>
        <begin position="154"/>
        <end position="336"/>
    </location>
</feature>
<feature type="region of interest" description="Disordered" evidence="1">
    <location>
        <begin position="545"/>
        <end position="642"/>
    </location>
</feature>
<evidence type="ECO:0000313" key="4">
    <source>
        <dbReference type="Proteomes" id="UP000673552"/>
    </source>
</evidence>
<organism evidence="3 4">
    <name type="scientific">Leishmania martiniquensis</name>
    <dbReference type="NCBI Taxonomy" id="1580590"/>
    <lineage>
        <taxon>Eukaryota</taxon>
        <taxon>Discoba</taxon>
        <taxon>Euglenozoa</taxon>
        <taxon>Kinetoplastea</taxon>
        <taxon>Metakinetoplastina</taxon>
        <taxon>Trypanosomatida</taxon>
        <taxon>Trypanosomatidae</taxon>
        <taxon>Leishmaniinae</taxon>
        <taxon>Leishmania</taxon>
    </lineage>
</organism>
<evidence type="ECO:0000259" key="2">
    <source>
        <dbReference type="Pfam" id="PF25121"/>
    </source>
</evidence>
<gene>
    <name evidence="3" type="ORF">LSCM1_00694</name>
</gene>
<feature type="compositionally biased region" description="Basic and acidic residues" evidence="1">
    <location>
        <begin position="251"/>
        <end position="264"/>
    </location>
</feature>
<feature type="region of interest" description="Disordered" evidence="1">
    <location>
        <begin position="445"/>
        <end position="509"/>
    </location>
</feature>
<dbReference type="PANTHER" id="PTHR12202:SF0">
    <property type="entry name" value="ESF1 HOMOLOG"/>
    <property type="match status" value="1"/>
</dbReference>
<feature type="region of interest" description="Disordered" evidence="1">
    <location>
        <begin position="1"/>
        <end position="138"/>
    </location>
</feature>
<dbReference type="PANTHER" id="PTHR12202">
    <property type="entry name" value="ESF1 HOMOLOG"/>
    <property type="match status" value="1"/>
</dbReference>
<feature type="compositionally biased region" description="Gly residues" evidence="1">
    <location>
        <begin position="9"/>
        <end position="32"/>
    </location>
</feature>
<comment type="caution">
    <text evidence="3">The sequence shown here is derived from an EMBL/GenBank/DDBJ whole genome shotgun (WGS) entry which is preliminary data.</text>
</comment>
<accession>A0A836G1P4</accession>